<proteinExistence type="predicted"/>
<protein>
    <submittedName>
        <fullName evidence="2">Uncharacterized protein</fullName>
    </submittedName>
</protein>
<dbReference type="AlphaFoldDB" id="A0AA88DL85"/>
<feature type="region of interest" description="Disordered" evidence="1">
    <location>
        <begin position="1"/>
        <end position="28"/>
    </location>
</feature>
<keyword evidence="3" id="KW-1185">Reference proteome</keyword>
<organism evidence="2 3">
    <name type="scientific">Ficus carica</name>
    <name type="common">Common fig</name>
    <dbReference type="NCBI Taxonomy" id="3494"/>
    <lineage>
        <taxon>Eukaryota</taxon>
        <taxon>Viridiplantae</taxon>
        <taxon>Streptophyta</taxon>
        <taxon>Embryophyta</taxon>
        <taxon>Tracheophyta</taxon>
        <taxon>Spermatophyta</taxon>
        <taxon>Magnoliopsida</taxon>
        <taxon>eudicotyledons</taxon>
        <taxon>Gunneridae</taxon>
        <taxon>Pentapetalae</taxon>
        <taxon>rosids</taxon>
        <taxon>fabids</taxon>
        <taxon>Rosales</taxon>
        <taxon>Moraceae</taxon>
        <taxon>Ficeae</taxon>
        <taxon>Ficus</taxon>
    </lineage>
</organism>
<dbReference type="EMBL" id="BTGU01000070">
    <property type="protein sequence ID" value="GMN57369.1"/>
    <property type="molecule type" value="Genomic_DNA"/>
</dbReference>
<dbReference type="Proteomes" id="UP001187192">
    <property type="component" value="Unassembled WGS sequence"/>
</dbReference>
<accession>A0AA88DL85</accession>
<evidence type="ECO:0000256" key="1">
    <source>
        <dbReference type="SAM" id="MobiDB-lite"/>
    </source>
</evidence>
<evidence type="ECO:0000313" key="3">
    <source>
        <dbReference type="Proteomes" id="UP001187192"/>
    </source>
</evidence>
<gene>
    <name evidence="2" type="ORF">TIFTF001_026481</name>
</gene>
<comment type="caution">
    <text evidence="2">The sequence shown here is derived from an EMBL/GenBank/DDBJ whole genome shotgun (WGS) entry which is preliminary data.</text>
</comment>
<sequence>MGMGMGMGIGNGNGNGNGVIGGNQNRNRSRRIGMMEGRMEEDLNEKSKSKWKCKSHIIYHQKDDGMPS</sequence>
<evidence type="ECO:0000313" key="2">
    <source>
        <dbReference type="EMBL" id="GMN57369.1"/>
    </source>
</evidence>
<reference evidence="2" key="1">
    <citation type="submission" date="2023-07" db="EMBL/GenBank/DDBJ databases">
        <title>draft genome sequence of fig (Ficus carica).</title>
        <authorList>
            <person name="Takahashi T."/>
            <person name="Nishimura K."/>
        </authorList>
    </citation>
    <scope>NUCLEOTIDE SEQUENCE</scope>
</reference>
<name>A0AA88DL85_FICCA</name>
<feature type="compositionally biased region" description="Gly residues" evidence="1">
    <location>
        <begin position="1"/>
        <end position="21"/>
    </location>
</feature>